<sequence>MRKGDFALKTYRKMFRKYFFLMLLVASVLAIVGCSKKQPTQTQMVKPPDNGQTTNIQLDDSKVGDALGDIGEEDRSDLGWLPNRPPQGTRFQDTSELQTVYFEFDKYSLTQSARETLEANAMWMKDHPNVLVQIEGHCDERGTDEYNMVLGENRAFSVKKYLVSLGIKAEQLYTISYGESMPAVPGSDEQAWAKNRRAQFKVAQQ</sequence>
<dbReference type="InterPro" id="IPR050330">
    <property type="entry name" value="Bact_OuterMem_StrucFunc"/>
</dbReference>
<dbReference type="PANTHER" id="PTHR30329">
    <property type="entry name" value="STATOR ELEMENT OF FLAGELLAR MOTOR COMPLEX"/>
    <property type="match status" value="1"/>
</dbReference>
<dbReference type="GO" id="GO:0009279">
    <property type="term" value="C:cell outer membrane"/>
    <property type="evidence" value="ECO:0007669"/>
    <property type="project" value="UniProtKB-SubCell"/>
</dbReference>
<keyword evidence="6 8" id="KW-0449">Lipoprotein</keyword>
<dbReference type="GO" id="GO:0051301">
    <property type="term" value="P:cell division"/>
    <property type="evidence" value="ECO:0007669"/>
    <property type="project" value="UniProtKB-KW"/>
</dbReference>
<evidence type="ECO:0000256" key="8">
    <source>
        <dbReference type="HAMAP-Rule" id="MF_02204"/>
    </source>
</evidence>
<dbReference type="InterPro" id="IPR036737">
    <property type="entry name" value="OmpA-like_sf"/>
</dbReference>
<dbReference type="HOGENOM" id="CLU_016890_9_0_0"/>
<keyword evidence="7" id="KW-0131">Cell cycle</keyword>
<dbReference type="InterPro" id="IPR014169">
    <property type="entry name" value="Pal_lipo_C"/>
</dbReference>
<keyword evidence="1" id="KW-0132">Cell division</keyword>
<dbReference type="Proteomes" id="UP000030700">
    <property type="component" value="Unassembled WGS sequence"/>
</dbReference>
<gene>
    <name evidence="8" type="primary">pal</name>
    <name evidence="10" type="ORF">U14_04955</name>
</gene>
<dbReference type="InterPro" id="IPR006664">
    <property type="entry name" value="OMP_bac"/>
</dbReference>
<dbReference type="NCBIfam" id="TIGR02802">
    <property type="entry name" value="Pal_lipo"/>
    <property type="match status" value="1"/>
</dbReference>
<comment type="similarity">
    <text evidence="8">Belongs to the Pal lipoprotein family.</text>
</comment>
<evidence type="ECO:0000256" key="1">
    <source>
        <dbReference type="ARBA" id="ARBA00022618"/>
    </source>
</evidence>
<dbReference type="EMBL" id="DF820460">
    <property type="protein sequence ID" value="GAK53684.1"/>
    <property type="molecule type" value="Genomic_DNA"/>
</dbReference>
<evidence type="ECO:0000256" key="7">
    <source>
        <dbReference type="ARBA" id="ARBA00023306"/>
    </source>
</evidence>
<organism evidence="10">
    <name type="scientific">Candidatus Moduliflexus flocculans</name>
    <dbReference type="NCBI Taxonomy" id="1499966"/>
    <lineage>
        <taxon>Bacteria</taxon>
        <taxon>Candidatus Moduliflexota</taxon>
        <taxon>Candidatus Moduliflexia</taxon>
        <taxon>Candidatus Moduliflexales</taxon>
        <taxon>Candidatus Moduliflexaceae</taxon>
    </lineage>
</organism>
<keyword evidence="4 8" id="KW-0564">Palmitate</keyword>
<dbReference type="PROSITE" id="PS51257">
    <property type="entry name" value="PROKAR_LIPOPROTEIN"/>
    <property type="match status" value="1"/>
</dbReference>
<proteinExistence type="inferred from homology"/>
<dbReference type="STRING" id="1499966.U14_04955"/>
<dbReference type="InterPro" id="IPR006665">
    <property type="entry name" value="OmpA-like"/>
</dbReference>
<comment type="subcellular location">
    <subcellularLocation>
        <location evidence="8">Cell outer membrane</location>
        <topology evidence="8">Lipid-anchor</topology>
    </subcellularLocation>
</comment>
<keyword evidence="11" id="KW-1185">Reference proteome</keyword>
<evidence type="ECO:0000256" key="6">
    <source>
        <dbReference type="ARBA" id="ARBA00023288"/>
    </source>
</evidence>
<accession>A0A081BQK3</accession>
<dbReference type="HAMAP" id="MF_02204">
    <property type="entry name" value="Pal"/>
    <property type="match status" value="1"/>
</dbReference>
<evidence type="ECO:0000259" key="9">
    <source>
        <dbReference type="PROSITE" id="PS51123"/>
    </source>
</evidence>
<dbReference type="Pfam" id="PF00691">
    <property type="entry name" value="OmpA"/>
    <property type="match status" value="1"/>
</dbReference>
<dbReference type="PRINTS" id="PR01021">
    <property type="entry name" value="OMPADOMAIN"/>
</dbReference>
<protein>
    <recommendedName>
        <fullName evidence="8">Peptidoglycan-associated lipoprotein</fullName>
        <shortName evidence="8">PAL</shortName>
    </recommendedName>
</protein>
<dbReference type="PROSITE" id="PS51123">
    <property type="entry name" value="OMPA_2"/>
    <property type="match status" value="1"/>
</dbReference>
<evidence type="ECO:0000256" key="4">
    <source>
        <dbReference type="ARBA" id="ARBA00023139"/>
    </source>
</evidence>
<keyword evidence="2 8" id="KW-0732">Signal</keyword>
<dbReference type="InterPro" id="IPR039001">
    <property type="entry name" value="Pal"/>
</dbReference>
<reference evidence="10" key="1">
    <citation type="journal article" date="2015" name="PeerJ">
        <title>First genomic representation of candidate bacterial phylum KSB3 points to enhanced environmental sensing as a trigger of wastewater bulking.</title>
        <authorList>
            <person name="Sekiguchi Y."/>
            <person name="Ohashi A."/>
            <person name="Parks D.H."/>
            <person name="Yamauchi T."/>
            <person name="Tyson G.W."/>
            <person name="Hugenholtz P."/>
        </authorList>
    </citation>
    <scope>NUCLEOTIDE SEQUENCE [LARGE SCALE GENOMIC DNA]</scope>
</reference>
<evidence type="ECO:0000256" key="2">
    <source>
        <dbReference type="ARBA" id="ARBA00022729"/>
    </source>
</evidence>
<name>A0A081BQK3_9BACT</name>
<dbReference type="CDD" id="cd07185">
    <property type="entry name" value="OmpA_C-like"/>
    <property type="match status" value="1"/>
</dbReference>
<feature type="domain" description="OmpA-like" evidence="9">
    <location>
        <begin position="89"/>
        <end position="205"/>
    </location>
</feature>
<dbReference type="SUPFAM" id="SSF103088">
    <property type="entry name" value="OmpA-like"/>
    <property type="match status" value="1"/>
</dbReference>
<dbReference type="PANTHER" id="PTHR30329:SF21">
    <property type="entry name" value="LIPOPROTEIN YIAD-RELATED"/>
    <property type="match status" value="1"/>
</dbReference>
<evidence type="ECO:0000313" key="11">
    <source>
        <dbReference type="Proteomes" id="UP000030700"/>
    </source>
</evidence>
<keyword evidence="5 8" id="KW-0998">Cell outer membrane</keyword>
<evidence type="ECO:0000256" key="5">
    <source>
        <dbReference type="ARBA" id="ARBA00023237"/>
    </source>
</evidence>
<evidence type="ECO:0000256" key="3">
    <source>
        <dbReference type="ARBA" id="ARBA00023136"/>
    </source>
</evidence>
<dbReference type="AlphaFoldDB" id="A0A081BQK3"/>
<keyword evidence="3 8" id="KW-0472">Membrane</keyword>
<evidence type="ECO:0000313" key="10">
    <source>
        <dbReference type="EMBL" id="GAK53684.1"/>
    </source>
</evidence>
<dbReference type="Gene3D" id="3.30.1330.60">
    <property type="entry name" value="OmpA-like domain"/>
    <property type="match status" value="1"/>
</dbReference>